<dbReference type="AlphaFoldDB" id="A0A1X7UU42"/>
<proteinExistence type="predicted"/>
<name>A0A1X7UU42_AMPQE</name>
<sequence>MLTTYIIHSTRNMLFIIFLWILHTISNTIIIITN</sequence>
<organism evidence="2">
    <name type="scientific">Amphimedon queenslandica</name>
    <name type="common">Sponge</name>
    <dbReference type="NCBI Taxonomy" id="400682"/>
    <lineage>
        <taxon>Eukaryota</taxon>
        <taxon>Metazoa</taxon>
        <taxon>Porifera</taxon>
        <taxon>Demospongiae</taxon>
        <taxon>Heteroscleromorpha</taxon>
        <taxon>Haplosclerida</taxon>
        <taxon>Niphatidae</taxon>
        <taxon>Amphimedon</taxon>
    </lineage>
</organism>
<dbReference type="EnsemblMetazoa" id="Aqu2.1.31500_001">
    <property type="protein sequence ID" value="Aqu2.1.31500_001"/>
    <property type="gene ID" value="Aqu2.1.31500"/>
</dbReference>
<evidence type="ECO:0000256" key="1">
    <source>
        <dbReference type="SAM" id="Phobius"/>
    </source>
</evidence>
<dbReference type="InParanoid" id="A0A1X7UU42"/>
<accession>A0A1X7UU42</accession>
<protein>
    <submittedName>
        <fullName evidence="2">Uncharacterized protein</fullName>
    </submittedName>
</protein>
<feature type="transmembrane region" description="Helical" evidence="1">
    <location>
        <begin position="12"/>
        <end position="32"/>
    </location>
</feature>
<keyword evidence="1" id="KW-0812">Transmembrane</keyword>
<reference evidence="2" key="1">
    <citation type="submission" date="2017-05" db="UniProtKB">
        <authorList>
            <consortium name="EnsemblMetazoa"/>
        </authorList>
    </citation>
    <scope>IDENTIFICATION</scope>
</reference>
<keyword evidence="1" id="KW-0472">Membrane</keyword>
<evidence type="ECO:0000313" key="2">
    <source>
        <dbReference type="EnsemblMetazoa" id="Aqu2.1.31500_001"/>
    </source>
</evidence>
<keyword evidence="1" id="KW-1133">Transmembrane helix</keyword>